<dbReference type="AlphaFoldDB" id="A0A2T6BW16"/>
<comment type="caution">
    <text evidence="1">The sequence shown here is derived from an EMBL/GenBank/DDBJ whole genome shotgun (WGS) entry which is preliminary data.</text>
</comment>
<evidence type="ECO:0000313" key="1">
    <source>
        <dbReference type="EMBL" id="PTX60280.1"/>
    </source>
</evidence>
<organism evidence="1 2">
    <name type="scientific">Melghirimyces profundicolus</name>
    <dbReference type="NCBI Taxonomy" id="1242148"/>
    <lineage>
        <taxon>Bacteria</taxon>
        <taxon>Bacillati</taxon>
        <taxon>Bacillota</taxon>
        <taxon>Bacilli</taxon>
        <taxon>Bacillales</taxon>
        <taxon>Thermoactinomycetaceae</taxon>
        <taxon>Melghirimyces</taxon>
    </lineage>
</organism>
<dbReference type="Proteomes" id="UP000244240">
    <property type="component" value="Unassembled WGS sequence"/>
</dbReference>
<evidence type="ECO:0000313" key="2">
    <source>
        <dbReference type="Proteomes" id="UP000244240"/>
    </source>
</evidence>
<proteinExistence type="predicted"/>
<sequence length="168" mass="18647">MRIGTGPVRTPPVWALFLIDVINRLDCTLGNVSEICLEASAKKSGLRSSTSMTTIEGKTDFHPIDRICMQELPGFLECWYRTGTAIPSSSPKWAAAFSNAAPAAVFFWPASKVKRETLPLTVRGRRRASGNAPIMIARGVRGKGHRWETIHSPRPKIRKRPRPVGRIK</sequence>
<keyword evidence="2" id="KW-1185">Reference proteome</keyword>
<gene>
    <name evidence="1" type="ORF">C8P63_10944</name>
</gene>
<dbReference type="EMBL" id="QBKR01000009">
    <property type="protein sequence ID" value="PTX60280.1"/>
    <property type="molecule type" value="Genomic_DNA"/>
</dbReference>
<name>A0A2T6BW16_9BACL</name>
<reference evidence="1 2" key="1">
    <citation type="submission" date="2018-04" db="EMBL/GenBank/DDBJ databases">
        <title>Genomic Encyclopedia of Archaeal and Bacterial Type Strains, Phase II (KMG-II): from individual species to whole genera.</title>
        <authorList>
            <person name="Goeker M."/>
        </authorList>
    </citation>
    <scope>NUCLEOTIDE SEQUENCE [LARGE SCALE GENOMIC DNA]</scope>
    <source>
        <strain evidence="1 2">DSM 45787</strain>
    </source>
</reference>
<accession>A0A2T6BW16</accession>
<protein>
    <submittedName>
        <fullName evidence="1">Uncharacterized protein</fullName>
    </submittedName>
</protein>